<organism evidence="2 3">
    <name type="scientific">Fusarium oxysporum f. sp. cepae</name>
    <dbReference type="NCBI Taxonomy" id="396571"/>
    <lineage>
        <taxon>Eukaryota</taxon>
        <taxon>Fungi</taxon>
        <taxon>Dikarya</taxon>
        <taxon>Ascomycota</taxon>
        <taxon>Pezizomycotina</taxon>
        <taxon>Sordariomycetes</taxon>
        <taxon>Hypocreomycetidae</taxon>
        <taxon>Hypocreales</taxon>
        <taxon>Nectriaceae</taxon>
        <taxon>Fusarium</taxon>
        <taxon>Fusarium oxysporum species complex</taxon>
    </lineage>
</organism>
<sequence length="230" mass="25386">MSIRPLVDRTVGSKSLSGEHSDPLHTDKLSTPPWTPPTSTSGSPVVDIEGVATFPGLQNLDSAQGNFSIKLPSLAEFDQDVQALIRAHGPMETSTPPSVTHGRSTEGSASPRRCPFSTGCSLYRRKRLCGRPDARFGNDDSTPSRQGLLGSSYYPSPPPKGRVRHINQKYTSKERDFIIALRERNMKWCCITQKFAARFGNAPERTTQGLQALYYRRTRIAGYAMITRAT</sequence>
<evidence type="ECO:0000313" key="3">
    <source>
        <dbReference type="Proteomes" id="UP000270866"/>
    </source>
</evidence>
<dbReference type="EMBL" id="MRCU01000010">
    <property type="protein sequence ID" value="RKK10629.1"/>
    <property type="molecule type" value="Genomic_DNA"/>
</dbReference>
<dbReference type="AlphaFoldDB" id="A0A3L6N106"/>
<protein>
    <submittedName>
        <fullName evidence="2">Uncharacterized protein</fullName>
    </submittedName>
</protein>
<feature type="compositionally biased region" description="Basic and acidic residues" evidence="1">
    <location>
        <begin position="17"/>
        <end position="28"/>
    </location>
</feature>
<dbReference type="Proteomes" id="UP000270866">
    <property type="component" value="Unassembled WGS sequence"/>
</dbReference>
<feature type="region of interest" description="Disordered" evidence="1">
    <location>
        <begin position="1"/>
        <end position="47"/>
    </location>
</feature>
<comment type="caution">
    <text evidence="2">The sequence shown here is derived from an EMBL/GenBank/DDBJ whole genome shotgun (WGS) entry which is preliminary data.</text>
</comment>
<feature type="region of interest" description="Disordered" evidence="1">
    <location>
        <begin position="132"/>
        <end position="161"/>
    </location>
</feature>
<evidence type="ECO:0000256" key="1">
    <source>
        <dbReference type="SAM" id="MobiDB-lite"/>
    </source>
</evidence>
<feature type="compositionally biased region" description="Polar residues" evidence="1">
    <location>
        <begin position="92"/>
        <end position="108"/>
    </location>
</feature>
<reference evidence="2 3" key="1">
    <citation type="journal article" date="2018" name="Sci. Rep.">
        <title>Characterisation of pathogen-specific regions and novel effector candidates in Fusarium oxysporum f. sp. cepae.</title>
        <authorList>
            <person name="Armitage A.D."/>
            <person name="Taylor A."/>
            <person name="Sobczyk M.K."/>
            <person name="Baxter L."/>
            <person name="Greenfield B.P."/>
            <person name="Bates H.J."/>
            <person name="Wilson F."/>
            <person name="Jackson A.C."/>
            <person name="Ott S."/>
            <person name="Harrison R.J."/>
            <person name="Clarkson J.P."/>
        </authorList>
    </citation>
    <scope>NUCLEOTIDE SEQUENCE [LARGE SCALE GENOMIC DNA]</scope>
    <source>
        <strain evidence="2 3">FoC_Fus2</strain>
    </source>
</reference>
<accession>A0A3L6N106</accession>
<name>A0A3L6N106_FUSOX</name>
<gene>
    <name evidence="2" type="ORF">BFJ65_g14624</name>
</gene>
<evidence type="ECO:0000313" key="2">
    <source>
        <dbReference type="EMBL" id="RKK10629.1"/>
    </source>
</evidence>
<feature type="region of interest" description="Disordered" evidence="1">
    <location>
        <begin position="90"/>
        <end position="114"/>
    </location>
</feature>
<proteinExistence type="predicted"/>